<evidence type="ECO:0000256" key="6">
    <source>
        <dbReference type="SAM" id="MobiDB-lite"/>
    </source>
</evidence>
<dbReference type="InterPro" id="IPR005539">
    <property type="entry name" value="ELK_dom"/>
</dbReference>
<evidence type="ECO:0000256" key="4">
    <source>
        <dbReference type="ARBA" id="ARBA00023242"/>
    </source>
</evidence>
<dbReference type="PROSITE" id="PS50071">
    <property type="entry name" value="HOMEOBOX_2"/>
    <property type="match status" value="1"/>
</dbReference>
<reference evidence="8 9" key="1">
    <citation type="submission" date="2012-08" db="EMBL/GenBank/DDBJ databases">
        <title>Oryza genome evolution.</title>
        <authorList>
            <person name="Wing R.A."/>
        </authorList>
    </citation>
    <scope>NUCLEOTIDE SEQUENCE</scope>
</reference>
<dbReference type="Proteomes" id="UP000032180">
    <property type="component" value="Chromosome 3"/>
</dbReference>
<feature type="compositionally biased region" description="Polar residues" evidence="6">
    <location>
        <begin position="9"/>
        <end position="18"/>
    </location>
</feature>
<dbReference type="HOGENOM" id="CLU_040111_0_1_1"/>
<dbReference type="InterPro" id="IPR005541">
    <property type="entry name" value="KNOX2"/>
</dbReference>
<evidence type="ECO:0000256" key="3">
    <source>
        <dbReference type="ARBA" id="ARBA00023155"/>
    </source>
</evidence>
<dbReference type="InterPro" id="IPR050224">
    <property type="entry name" value="TALE_homeobox"/>
</dbReference>
<dbReference type="Pfam" id="PF03790">
    <property type="entry name" value="KNOX1"/>
    <property type="match status" value="1"/>
</dbReference>
<feature type="DNA-binding region" description="Homeobox" evidence="5">
    <location>
        <begin position="205"/>
        <end position="267"/>
    </location>
</feature>
<dbReference type="EnsemblPlants" id="LPERR03G24140.1">
    <property type="protein sequence ID" value="LPERR03G24140.1"/>
    <property type="gene ID" value="LPERR03G24140"/>
</dbReference>
<evidence type="ECO:0000256" key="1">
    <source>
        <dbReference type="ARBA" id="ARBA00004123"/>
    </source>
</evidence>
<protein>
    <recommendedName>
        <fullName evidence="7">Homeobox domain-containing protein</fullName>
    </recommendedName>
</protein>
<dbReference type="InterPro" id="IPR009057">
    <property type="entry name" value="Homeodomain-like_sf"/>
</dbReference>
<keyword evidence="9" id="KW-1185">Reference proteome</keyword>
<dbReference type="eggNOG" id="KOG0773">
    <property type="taxonomic scope" value="Eukaryota"/>
</dbReference>
<dbReference type="InterPro" id="IPR001356">
    <property type="entry name" value="HD"/>
</dbReference>
<dbReference type="Pfam" id="PF03789">
    <property type="entry name" value="ELK"/>
    <property type="match status" value="1"/>
</dbReference>
<dbReference type="Gramene" id="LPERR03G24140.1">
    <property type="protein sequence ID" value="LPERR03G24140.1"/>
    <property type="gene ID" value="LPERR03G24140"/>
</dbReference>
<sequence>MEQLHPLVSGSNPNSAIPFSQPRDCTFSSPPLSESRPSMPAPPASDQSETIIKAKIMSHPLYPSLLRAFVDCRKVGAPVDVVGRLSSLTNELESFSGDWHPAEQPIADPELDQFMETYCYMLTRYGQELASPIQEAEEFFRGMEAQIASLVIDDGVSCEGVDYAPSEDDENAGDAFGNDKPTKSHLLNKYSGYLSSLLREISKKKKNNKGHLPRDARQKLLQWWHLHYRWPYPSEVEKAALAESTGLDKKQITNWFINQRKRHWNPVSPMAPAAMDDLSFLHPQLYCANSSNSSAAALQYK</sequence>
<dbReference type="SMART" id="SM01255">
    <property type="entry name" value="KNOX1"/>
    <property type="match status" value="1"/>
</dbReference>
<dbReference type="Pfam" id="PF05920">
    <property type="entry name" value="Homeobox_KN"/>
    <property type="match status" value="1"/>
</dbReference>
<dbReference type="GO" id="GO:0005634">
    <property type="term" value="C:nucleus"/>
    <property type="evidence" value="ECO:0007669"/>
    <property type="project" value="UniProtKB-SubCell"/>
</dbReference>
<organism evidence="8 9">
    <name type="scientific">Leersia perrieri</name>
    <dbReference type="NCBI Taxonomy" id="77586"/>
    <lineage>
        <taxon>Eukaryota</taxon>
        <taxon>Viridiplantae</taxon>
        <taxon>Streptophyta</taxon>
        <taxon>Embryophyta</taxon>
        <taxon>Tracheophyta</taxon>
        <taxon>Spermatophyta</taxon>
        <taxon>Magnoliopsida</taxon>
        <taxon>Liliopsida</taxon>
        <taxon>Poales</taxon>
        <taxon>Poaceae</taxon>
        <taxon>BOP clade</taxon>
        <taxon>Oryzoideae</taxon>
        <taxon>Oryzeae</taxon>
        <taxon>Oryzinae</taxon>
        <taxon>Leersia</taxon>
    </lineage>
</organism>
<dbReference type="SMART" id="SM01256">
    <property type="entry name" value="KNOX2"/>
    <property type="match status" value="1"/>
</dbReference>
<feature type="domain" description="Homeobox" evidence="7">
    <location>
        <begin position="203"/>
        <end position="266"/>
    </location>
</feature>
<name>A0A0D9VXB0_9ORYZ</name>
<evidence type="ECO:0000256" key="5">
    <source>
        <dbReference type="PROSITE-ProRule" id="PRU00108"/>
    </source>
</evidence>
<dbReference type="GO" id="GO:0003677">
    <property type="term" value="F:DNA binding"/>
    <property type="evidence" value="ECO:0007669"/>
    <property type="project" value="UniProtKB-UniRule"/>
</dbReference>
<dbReference type="GO" id="GO:0006355">
    <property type="term" value="P:regulation of DNA-templated transcription"/>
    <property type="evidence" value="ECO:0007669"/>
    <property type="project" value="InterPro"/>
</dbReference>
<dbReference type="AlphaFoldDB" id="A0A0D9VXB0"/>
<keyword evidence="2 5" id="KW-0238">DNA-binding</keyword>
<dbReference type="STRING" id="77586.A0A0D9VXB0"/>
<keyword evidence="4 5" id="KW-0539">Nucleus</keyword>
<feature type="compositionally biased region" description="Polar residues" evidence="6">
    <location>
        <begin position="26"/>
        <end position="36"/>
    </location>
</feature>
<proteinExistence type="predicted"/>
<accession>A0A0D9VXB0</accession>
<reference evidence="9" key="2">
    <citation type="submission" date="2013-12" db="EMBL/GenBank/DDBJ databases">
        <authorList>
            <person name="Yu Y."/>
            <person name="Lee S."/>
            <person name="de Baynast K."/>
            <person name="Wissotski M."/>
            <person name="Liu L."/>
            <person name="Talag J."/>
            <person name="Goicoechea J."/>
            <person name="Angelova A."/>
            <person name="Jetty R."/>
            <person name="Kudrna D."/>
            <person name="Golser W."/>
            <person name="Rivera L."/>
            <person name="Zhang J."/>
            <person name="Wing R."/>
        </authorList>
    </citation>
    <scope>NUCLEOTIDE SEQUENCE</scope>
</reference>
<dbReference type="SUPFAM" id="SSF46689">
    <property type="entry name" value="Homeodomain-like"/>
    <property type="match status" value="1"/>
</dbReference>
<dbReference type="Gene3D" id="1.10.10.60">
    <property type="entry name" value="Homeodomain-like"/>
    <property type="match status" value="1"/>
</dbReference>
<keyword evidence="3 5" id="KW-0371">Homeobox</keyword>
<dbReference type="SMART" id="SM01188">
    <property type="entry name" value="ELK"/>
    <property type="match status" value="1"/>
</dbReference>
<evidence type="ECO:0000313" key="8">
    <source>
        <dbReference type="EnsemblPlants" id="LPERR03G24140.1"/>
    </source>
</evidence>
<evidence type="ECO:0000259" key="7">
    <source>
        <dbReference type="PROSITE" id="PS50071"/>
    </source>
</evidence>
<evidence type="ECO:0000256" key="2">
    <source>
        <dbReference type="ARBA" id="ARBA00023125"/>
    </source>
</evidence>
<dbReference type="InterPro" id="IPR008422">
    <property type="entry name" value="KN_HD"/>
</dbReference>
<dbReference type="SMART" id="SM00389">
    <property type="entry name" value="HOX"/>
    <property type="match status" value="1"/>
</dbReference>
<evidence type="ECO:0000313" key="9">
    <source>
        <dbReference type="Proteomes" id="UP000032180"/>
    </source>
</evidence>
<dbReference type="PANTHER" id="PTHR11850">
    <property type="entry name" value="HOMEOBOX PROTEIN TRANSCRIPTION FACTORS"/>
    <property type="match status" value="1"/>
</dbReference>
<dbReference type="InterPro" id="IPR005540">
    <property type="entry name" value="KNOX1"/>
</dbReference>
<comment type="subcellular location">
    <subcellularLocation>
        <location evidence="1 5">Nucleus</location>
    </subcellularLocation>
</comment>
<dbReference type="Pfam" id="PF03791">
    <property type="entry name" value="KNOX2"/>
    <property type="match status" value="1"/>
</dbReference>
<reference evidence="8" key="3">
    <citation type="submission" date="2015-04" db="UniProtKB">
        <authorList>
            <consortium name="EnsemblPlants"/>
        </authorList>
    </citation>
    <scope>IDENTIFICATION</scope>
</reference>
<feature type="region of interest" description="Disordered" evidence="6">
    <location>
        <begin position="1"/>
        <end position="47"/>
    </location>
</feature>
<dbReference type="CDD" id="cd00086">
    <property type="entry name" value="homeodomain"/>
    <property type="match status" value="1"/>
</dbReference>